<dbReference type="InterPro" id="IPR000485">
    <property type="entry name" value="AsnC-type_HTH_dom"/>
</dbReference>
<dbReference type="Proteomes" id="UP001204562">
    <property type="component" value="Unassembled WGS sequence"/>
</dbReference>
<proteinExistence type="predicted"/>
<evidence type="ECO:0000256" key="6">
    <source>
        <dbReference type="ARBA" id="ARBA00024937"/>
    </source>
</evidence>
<dbReference type="InterPro" id="IPR001034">
    <property type="entry name" value="DeoR_HTH"/>
</dbReference>
<dbReference type="InterPro" id="IPR018356">
    <property type="entry name" value="Tscrpt_reg_HTH_DeoR_CS"/>
</dbReference>
<accession>A0AAW5JTC9</accession>
<keyword evidence="4 9" id="KW-0238">DNA-binding</keyword>
<dbReference type="SUPFAM" id="SSF100950">
    <property type="entry name" value="NagB/RpiA/CoA transferase-like"/>
    <property type="match status" value="1"/>
</dbReference>
<comment type="caution">
    <text evidence="9">The sequence shown here is derived from an EMBL/GenBank/DDBJ whole genome shotgun (WGS) entry which is preliminary data.</text>
</comment>
<dbReference type="InterPro" id="IPR037171">
    <property type="entry name" value="NagB/RpiA_transferase-like"/>
</dbReference>
<feature type="domain" description="HTH deoR-type" evidence="7">
    <location>
        <begin position="2"/>
        <end position="57"/>
    </location>
</feature>
<evidence type="ECO:0000256" key="3">
    <source>
        <dbReference type="ARBA" id="ARBA00023015"/>
    </source>
</evidence>
<reference evidence="8 10" key="1">
    <citation type="submission" date="2022-01" db="EMBL/GenBank/DDBJ databases">
        <title>Collection of gut derived symbiotic bacterial strains cultured from healthy donors.</title>
        <authorList>
            <person name="Lin H."/>
            <person name="Kohout C."/>
            <person name="Waligurski E."/>
            <person name="Pamer E.G."/>
        </authorList>
    </citation>
    <scope>NUCLEOTIDE SEQUENCE [LARGE SCALE GENOMIC DNA]</scope>
    <source>
        <strain evidence="8 10">DFI.3.7</strain>
    </source>
</reference>
<dbReference type="GO" id="GO:0003700">
    <property type="term" value="F:DNA-binding transcription factor activity"/>
    <property type="evidence" value="ECO:0007669"/>
    <property type="project" value="InterPro"/>
</dbReference>
<keyword evidence="3" id="KW-0805">Transcription regulation</keyword>
<dbReference type="InterPro" id="IPR011991">
    <property type="entry name" value="ArsR-like_HTH"/>
</dbReference>
<evidence type="ECO:0000313" key="10">
    <source>
        <dbReference type="Proteomes" id="UP001200313"/>
    </source>
</evidence>
<keyword evidence="2" id="KW-0678">Repressor</keyword>
<dbReference type="InterPro" id="IPR014036">
    <property type="entry name" value="DeoR-like_C"/>
</dbReference>
<dbReference type="PRINTS" id="PR00033">
    <property type="entry name" value="HTHASNC"/>
</dbReference>
<dbReference type="GO" id="GO:0043565">
    <property type="term" value="F:sequence-specific DNA binding"/>
    <property type="evidence" value="ECO:0007669"/>
    <property type="project" value="InterPro"/>
</dbReference>
<evidence type="ECO:0000313" key="11">
    <source>
        <dbReference type="Proteomes" id="UP001204562"/>
    </source>
</evidence>
<dbReference type="PROSITE" id="PS00894">
    <property type="entry name" value="HTH_DEOR_1"/>
    <property type="match status" value="1"/>
</dbReference>
<sequence length="249" mass="26972">MFNERQLRIISLLQSQEKVSVSELTAEFGVSLVTVRQDLKKLEDQGVLKRTHGGAVAVDNGYDTSTRMWNNYEKKQRIVQRAAGLVSDGETIIIETGSTCSLLARELATKRGITIITNSVFLCNFVRACSSLDVVLLGGSFQHDAEANVGPLTKLGLSQFSVDKCFIGADAISEEKGVSTINLFRAEVVRSMSESAGKMIVLTTSDKIGGSAVASVFPLDHLHTLITDTDIKPADQHMLERAGVNVLTV</sequence>
<dbReference type="PRINTS" id="PR00037">
    <property type="entry name" value="HTHLACR"/>
</dbReference>
<dbReference type="Pfam" id="PF00455">
    <property type="entry name" value="DeoRC"/>
    <property type="match status" value="1"/>
</dbReference>
<reference evidence="9" key="2">
    <citation type="submission" date="2022-06" db="EMBL/GenBank/DDBJ databases">
        <title>Isolation of gut microbiota from human fecal samples.</title>
        <authorList>
            <person name="Pamer E.G."/>
            <person name="Barat B."/>
            <person name="Waligurski E."/>
            <person name="Medina S."/>
            <person name="Paddock L."/>
            <person name="Mostad J."/>
        </authorList>
    </citation>
    <scope>NUCLEOTIDE SEQUENCE</scope>
    <source>
        <strain evidence="9">DFI.9.91</strain>
    </source>
</reference>
<keyword evidence="10" id="KW-1185">Reference proteome</keyword>
<keyword evidence="5" id="KW-0804">Transcription</keyword>
<evidence type="ECO:0000256" key="4">
    <source>
        <dbReference type="ARBA" id="ARBA00023125"/>
    </source>
</evidence>
<evidence type="ECO:0000256" key="1">
    <source>
        <dbReference type="ARBA" id="ARBA00021390"/>
    </source>
</evidence>
<dbReference type="SUPFAM" id="SSF46785">
    <property type="entry name" value="Winged helix' DNA-binding domain"/>
    <property type="match status" value="1"/>
</dbReference>
<dbReference type="Gene3D" id="3.40.50.1360">
    <property type="match status" value="1"/>
</dbReference>
<dbReference type="EMBL" id="JAKNJB010000050">
    <property type="protein sequence ID" value="MCG4528934.1"/>
    <property type="molecule type" value="Genomic_DNA"/>
</dbReference>
<evidence type="ECO:0000256" key="2">
    <source>
        <dbReference type="ARBA" id="ARBA00022491"/>
    </source>
</evidence>
<dbReference type="SMART" id="SM01134">
    <property type="entry name" value="DeoRC"/>
    <property type="match status" value="1"/>
</dbReference>
<dbReference type="RefSeq" id="WP_195892350.1">
    <property type="nucleotide sequence ID" value="NZ_JAKNJB010000050.1"/>
</dbReference>
<dbReference type="Pfam" id="PF08220">
    <property type="entry name" value="HTH_DeoR"/>
    <property type="match status" value="1"/>
</dbReference>
<protein>
    <recommendedName>
        <fullName evidence="1">Lactose phosphotransferase system repressor</fullName>
    </recommendedName>
</protein>
<dbReference type="PROSITE" id="PS51000">
    <property type="entry name" value="HTH_DEOR_2"/>
    <property type="match status" value="1"/>
</dbReference>
<dbReference type="Gene3D" id="1.10.10.10">
    <property type="entry name" value="Winged helix-like DNA-binding domain superfamily/Winged helix DNA-binding domain"/>
    <property type="match status" value="1"/>
</dbReference>
<dbReference type="InterPro" id="IPR050313">
    <property type="entry name" value="Carb_Metab_HTH_regulators"/>
</dbReference>
<dbReference type="AlphaFoldDB" id="A0AAW5JTC9"/>
<evidence type="ECO:0000256" key="5">
    <source>
        <dbReference type="ARBA" id="ARBA00023163"/>
    </source>
</evidence>
<name>A0AAW5JTC9_9FIRM</name>
<dbReference type="Proteomes" id="UP001200313">
    <property type="component" value="Unassembled WGS sequence"/>
</dbReference>
<dbReference type="PANTHER" id="PTHR30363">
    <property type="entry name" value="HTH-TYPE TRANSCRIPTIONAL REGULATOR SRLR-RELATED"/>
    <property type="match status" value="1"/>
</dbReference>
<evidence type="ECO:0000313" key="8">
    <source>
        <dbReference type="EMBL" id="MCG4528934.1"/>
    </source>
</evidence>
<gene>
    <name evidence="8" type="ORF">L0P79_18005</name>
    <name evidence="9" type="ORF">NE579_11975</name>
</gene>
<dbReference type="InterPro" id="IPR036390">
    <property type="entry name" value="WH_DNA-bd_sf"/>
</dbReference>
<dbReference type="CDD" id="cd00090">
    <property type="entry name" value="HTH_ARSR"/>
    <property type="match status" value="1"/>
</dbReference>
<dbReference type="InterPro" id="IPR036388">
    <property type="entry name" value="WH-like_DNA-bd_sf"/>
</dbReference>
<dbReference type="PANTHER" id="PTHR30363:SF4">
    <property type="entry name" value="GLYCEROL-3-PHOSPHATE REGULON REPRESSOR"/>
    <property type="match status" value="1"/>
</dbReference>
<organism evidence="9 11">
    <name type="scientific">Intestinimonas massiliensis</name>
    <name type="common">ex Afouda et al. 2020</name>
    <dbReference type="NCBI Taxonomy" id="1673721"/>
    <lineage>
        <taxon>Bacteria</taxon>
        <taxon>Bacillati</taxon>
        <taxon>Bacillota</taxon>
        <taxon>Clostridia</taxon>
        <taxon>Eubacteriales</taxon>
        <taxon>Intestinimonas</taxon>
    </lineage>
</organism>
<comment type="function">
    <text evidence="6">Repressor of the lactose catabolism operon. Galactose-6-phosphate is the inducer.</text>
</comment>
<dbReference type="SMART" id="SM00420">
    <property type="entry name" value="HTH_DEOR"/>
    <property type="match status" value="1"/>
</dbReference>
<dbReference type="EMBL" id="JANFYS010000025">
    <property type="protein sequence ID" value="MCQ4771174.1"/>
    <property type="molecule type" value="Genomic_DNA"/>
</dbReference>
<evidence type="ECO:0000259" key="7">
    <source>
        <dbReference type="PROSITE" id="PS51000"/>
    </source>
</evidence>
<evidence type="ECO:0000313" key="9">
    <source>
        <dbReference type="EMBL" id="MCQ4771174.1"/>
    </source>
</evidence>